<dbReference type="AlphaFoldDB" id="A0A1B2DHN6"/>
<name>A0A1B2DHN6_9BACL</name>
<dbReference type="RefSeq" id="WP_099518454.1">
    <property type="nucleotide sequence ID" value="NZ_CP016808.1"/>
</dbReference>
<protein>
    <submittedName>
        <fullName evidence="1">Uncharacterized protein</fullName>
    </submittedName>
</protein>
<proteinExistence type="predicted"/>
<evidence type="ECO:0000313" key="1">
    <source>
        <dbReference type="EMBL" id="ANY67244.1"/>
    </source>
</evidence>
<dbReference type="EMBL" id="CP016808">
    <property type="protein sequence ID" value="ANY67244.1"/>
    <property type="molecule type" value="Genomic_DNA"/>
</dbReference>
<gene>
    <name evidence="1" type="ORF">BBD42_12775</name>
</gene>
<reference evidence="1" key="1">
    <citation type="submission" date="2016-08" db="EMBL/GenBank/DDBJ databases">
        <title>Complete Genome Seqeunce of Paenibacillus sp. BIHB 4019 from tea rhizoplane.</title>
        <authorList>
            <person name="Thakur R."/>
            <person name="Swarnkar M.K."/>
            <person name="Gulati A."/>
        </authorList>
    </citation>
    <scope>NUCLEOTIDE SEQUENCE [LARGE SCALE GENOMIC DNA]</scope>
    <source>
        <strain evidence="1">BIHB4019</strain>
    </source>
</reference>
<accession>A0A1B2DHN6</accession>
<sequence>MEYIINKRFDGEHICFDGNHYIGCTFNNCTITISSLHFNYDRCTFKGSSFKLSPRVFHLQNVYSLLPSSMNGKNVQLA</sequence>
<organism evidence="1">
    <name type="scientific">Paenibacillus sp. BIHB 4019</name>
    <dbReference type="NCBI Taxonomy" id="1870819"/>
    <lineage>
        <taxon>Bacteria</taxon>
        <taxon>Bacillati</taxon>
        <taxon>Bacillota</taxon>
        <taxon>Bacilli</taxon>
        <taxon>Bacillales</taxon>
        <taxon>Paenibacillaceae</taxon>
        <taxon>Paenibacillus</taxon>
    </lineage>
</organism>